<dbReference type="EnsemblMetazoa" id="XM_021058244.2">
    <property type="protein sequence ID" value="XP_020913903.1"/>
    <property type="gene ID" value="LOC110251481"/>
</dbReference>
<sequence length="721" mass="82621">MDKSIPTQQDEVKDLATESQIRESPTSQLVNMQEPGEASSQGFASKVFLKTESNQGNYCRVASTGDPSPQSENEMQFQANRIHIVSIESSSQESAPETRESPCINGSPESTSSTKYVEVRKGMDANCEQEDEAIDVTSVEKDEQFRKELKRSDHFDEIPSKSNHAETRGKQRKDQVINSKEPRPENDYDKYGSNLLGDPKESRDFPYFSNLSGVQPDIRSATFYPTSGDYLNPPLVYMPAEKGIYDREAVLRRAYYEDMIQQHSQLRSAFQKPSDRGNQELKFLGPAMKFGLPQMFPYLPFYGSRPAASEMFAEKRIGVGGTQFQDSPNLAIQDQHKNEHRQQKRRISEDYNLHESNTKYIGLDPGVPYQYLPYRAPVFNLDKLHPEAQCMYPCCTGEDKMTRPIDTTKLNPYLIYPIHNQALRQLSKNQSEVPFKDPNEMHPSFKEFLEAERQRLAADSKLTQEKQKKFSSALEQNFKPLSTWDASKKDDNTIKVEEIKSPIKRTESMTRAKKPQPSQSEPIEKTNVQITGAQGLSEKPSNEDPPPVKKIACNVCNKTFNRTSNLYTHMRTHSTHKPHVCEFCGKRFHQKADLRIHRYIHTGEKPHKCTKCGRGFKQLTHLKYHLRTHSDVRMYKCPYCEKGFNQKSNLQAHIFGHTGQRPHKCEICGKGFTLASTLNTHKRTHLPNKPFQCQFCERAFYQKNALKMHYVSTHPYSSGAV</sequence>
<keyword evidence="2" id="KW-0479">Metal-binding</keyword>
<keyword evidence="6" id="KW-0539">Nucleus</keyword>
<evidence type="ECO:0000313" key="11">
    <source>
        <dbReference type="Proteomes" id="UP000887567"/>
    </source>
</evidence>
<evidence type="ECO:0000256" key="6">
    <source>
        <dbReference type="ARBA" id="ARBA00023242"/>
    </source>
</evidence>
<dbReference type="GO" id="GO:0008270">
    <property type="term" value="F:zinc ion binding"/>
    <property type="evidence" value="ECO:0007669"/>
    <property type="project" value="UniProtKB-KW"/>
</dbReference>
<dbReference type="SMART" id="SM00355">
    <property type="entry name" value="ZnF_C2H2"/>
    <property type="match status" value="6"/>
</dbReference>
<feature type="region of interest" description="Disordered" evidence="8">
    <location>
        <begin position="131"/>
        <end position="196"/>
    </location>
</feature>
<dbReference type="AlphaFoldDB" id="A0A913Y3I5"/>
<feature type="compositionally biased region" description="Polar residues" evidence="8">
    <location>
        <begin position="516"/>
        <end position="534"/>
    </location>
</feature>
<feature type="compositionally biased region" description="Basic and acidic residues" evidence="8">
    <location>
        <begin position="138"/>
        <end position="190"/>
    </location>
</feature>
<dbReference type="KEGG" id="epa:110251481"/>
<dbReference type="EnsemblMetazoa" id="XM_021058313.2">
    <property type="protein sequence ID" value="XP_020913972.1"/>
    <property type="gene ID" value="LOC110251481"/>
</dbReference>
<evidence type="ECO:0000256" key="7">
    <source>
        <dbReference type="PROSITE-ProRule" id="PRU00042"/>
    </source>
</evidence>
<dbReference type="FunFam" id="3.30.160.60:FF:000624">
    <property type="entry name" value="zinc finger protein 697"/>
    <property type="match status" value="2"/>
</dbReference>
<feature type="domain" description="C2H2-type" evidence="9">
    <location>
        <begin position="579"/>
        <end position="606"/>
    </location>
</feature>
<feature type="domain" description="C2H2-type" evidence="9">
    <location>
        <begin position="607"/>
        <end position="634"/>
    </location>
</feature>
<dbReference type="FunFam" id="3.30.160.60:FF:000145">
    <property type="entry name" value="Zinc finger protein 574"/>
    <property type="match status" value="1"/>
</dbReference>
<dbReference type="GO" id="GO:0005634">
    <property type="term" value="C:nucleus"/>
    <property type="evidence" value="ECO:0007669"/>
    <property type="project" value="UniProtKB-SubCell"/>
</dbReference>
<feature type="domain" description="C2H2-type" evidence="9">
    <location>
        <begin position="635"/>
        <end position="662"/>
    </location>
</feature>
<dbReference type="FunFam" id="3.30.160.60:FF:000345">
    <property type="entry name" value="Zinc finger protein Gfi-1"/>
    <property type="match status" value="1"/>
</dbReference>
<keyword evidence="4 7" id="KW-0863">Zinc-finger</keyword>
<dbReference type="Proteomes" id="UP000887567">
    <property type="component" value="Unplaced"/>
</dbReference>
<feature type="domain" description="C2H2-type" evidence="9">
    <location>
        <begin position="551"/>
        <end position="578"/>
    </location>
</feature>
<evidence type="ECO:0000256" key="3">
    <source>
        <dbReference type="ARBA" id="ARBA00022737"/>
    </source>
</evidence>
<dbReference type="PANTHER" id="PTHR16515:SF49">
    <property type="entry name" value="GASTRULA ZINC FINGER PROTEIN XLCGF49.1-LIKE-RELATED"/>
    <property type="match status" value="1"/>
</dbReference>
<dbReference type="OrthoDB" id="654211at2759"/>
<evidence type="ECO:0000256" key="4">
    <source>
        <dbReference type="ARBA" id="ARBA00022771"/>
    </source>
</evidence>
<accession>A0A913Y3I5</accession>
<dbReference type="Pfam" id="PF00096">
    <property type="entry name" value="zf-C2H2"/>
    <property type="match status" value="5"/>
</dbReference>
<feature type="domain" description="C2H2-type" evidence="9">
    <location>
        <begin position="663"/>
        <end position="690"/>
    </location>
</feature>
<keyword evidence="11" id="KW-1185">Reference proteome</keyword>
<dbReference type="RefSeq" id="XP_020913903.1">
    <property type="nucleotide sequence ID" value="XM_021058244.2"/>
</dbReference>
<evidence type="ECO:0000256" key="1">
    <source>
        <dbReference type="ARBA" id="ARBA00004123"/>
    </source>
</evidence>
<evidence type="ECO:0000259" key="9">
    <source>
        <dbReference type="PROSITE" id="PS50157"/>
    </source>
</evidence>
<dbReference type="GeneID" id="110251481"/>
<dbReference type="InterPro" id="IPR013087">
    <property type="entry name" value="Znf_C2H2_type"/>
</dbReference>
<name>A0A913Y3I5_EXADI</name>
<dbReference type="PROSITE" id="PS00028">
    <property type="entry name" value="ZINC_FINGER_C2H2_1"/>
    <property type="match status" value="6"/>
</dbReference>
<evidence type="ECO:0000256" key="5">
    <source>
        <dbReference type="ARBA" id="ARBA00022833"/>
    </source>
</evidence>
<dbReference type="InterPro" id="IPR050331">
    <property type="entry name" value="Zinc_finger"/>
</dbReference>
<dbReference type="GO" id="GO:0010468">
    <property type="term" value="P:regulation of gene expression"/>
    <property type="evidence" value="ECO:0007669"/>
    <property type="project" value="TreeGrafter"/>
</dbReference>
<dbReference type="PANTHER" id="PTHR16515">
    <property type="entry name" value="PR DOMAIN ZINC FINGER PROTEIN"/>
    <property type="match status" value="1"/>
</dbReference>
<evidence type="ECO:0000256" key="2">
    <source>
        <dbReference type="ARBA" id="ARBA00022723"/>
    </source>
</evidence>
<dbReference type="FunFam" id="3.30.160.60:FF:000100">
    <property type="entry name" value="Zinc finger 45-like"/>
    <property type="match status" value="1"/>
</dbReference>
<reference evidence="10" key="1">
    <citation type="submission" date="2022-11" db="UniProtKB">
        <authorList>
            <consortium name="EnsemblMetazoa"/>
        </authorList>
    </citation>
    <scope>IDENTIFICATION</scope>
</reference>
<dbReference type="PROSITE" id="PS50157">
    <property type="entry name" value="ZINC_FINGER_C2H2_2"/>
    <property type="match status" value="6"/>
</dbReference>
<dbReference type="InterPro" id="IPR036236">
    <property type="entry name" value="Znf_C2H2_sf"/>
</dbReference>
<evidence type="ECO:0000256" key="8">
    <source>
        <dbReference type="SAM" id="MobiDB-lite"/>
    </source>
</evidence>
<dbReference type="SUPFAM" id="SSF57667">
    <property type="entry name" value="beta-beta-alpha zinc fingers"/>
    <property type="match status" value="3"/>
</dbReference>
<feature type="region of interest" description="Disordered" evidence="8">
    <location>
        <begin position="503"/>
        <end position="548"/>
    </location>
</feature>
<feature type="region of interest" description="Disordered" evidence="8">
    <location>
        <begin position="1"/>
        <end position="41"/>
    </location>
</feature>
<keyword evidence="5" id="KW-0862">Zinc</keyword>
<feature type="region of interest" description="Disordered" evidence="8">
    <location>
        <begin position="55"/>
        <end position="74"/>
    </location>
</feature>
<proteinExistence type="predicted"/>
<feature type="region of interest" description="Disordered" evidence="8">
    <location>
        <begin position="86"/>
        <end position="116"/>
    </location>
</feature>
<keyword evidence="3" id="KW-0677">Repeat</keyword>
<protein>
    <recommendedName>
        <fullName evidence="9">C2H2-type domain-containing protein</fullName>
    </recommendedName>
</protein>
<feature type="compositionally biased region" description="Polar residues" evidence="8">
    <location>
        <begin position="17"/>
        <end position="31"/>
    </location>
</feature>
<feature type="domain" description="C2H2-type" evidence="9">
    <location>
        <begin position="691"/>
        <end position="714"/>
    </location>
</feature>
<feature type="compositionally biased region" description="Polar residues" evidence="8">
    <location>
        <begin position="65"/>
        <end position="74"/>
    </location>
</feature>
<dbReference type="RefSeq" id="XP_020913972.1">
    <property type="nucleotide sequence ID" value="XM_021058313.2"/>
</dbReference>
<evidence type="ECO:0000313" key="10">
    <source>
        <dbReference type="EnsemblMetazoa" id="XP_020913903.1"/>
    </source>
</evidence>
<dbReference type="Gene3D" id="3.30.160.60">
    <property type="entry name" value="Classic Zinc Finger"/>
    <property type="match status" value="6"/>
</dbReference>
<comment type="subcellular location">
    <subcellularLocation>
        <location evidence="1">Nucleus</location>
    </subcellularLocation>
</comment>
<organism evidence="10 11">
    <name type="scientific">Exaiptasia diaphana</name>
    <name type="common">Tropical sea anemone</name>
    <name type="synonym">Aiptasia pulchella</name>
    <dbReference type="NCBI Taxonomy" id="2652724"/>
    <lineage>
        <taxon>Eukaryota</taxon>
        <taxon>Metazoa</taxon>
        <taxon>Cnidaria</taxon>
        <taxon>Anthozoa</taxon>
        <taxon>Hexacorallia</taxon>
        <taxon>Actiniaria</taxon>
        <taxon>Aiptasiidae</taxon>
        <taxon>Exaiptasia</taxon>
    </lineage>
</organism>